<dbReference type="GeneID" id="94545790"/>
<dbReference type="Proteomes" id="UP000254912">
    <property type="component" value="Unassembled WGS sequence"/>
</dbReference>
<organism evidence="1 2">
    <name type="scientific">Weissella soli</name>
    <dbReference type="NCBI Taxonomy" id="155866"/>
    <lineage>
        <taxon>Bacteria</taxon>
        <taxon>Bacillati</taxon>
        <taxon>Bacillota</taxon>
        <taxon>Bacilli</taxon>
        <taxon>Lactobacillales</taxon>
        <taxon>Lactobacillaceae</taxon>
        <taxon>Weissella</taxon>
    </lineage>
</organism>
<reference evidence="1 2" key="1">
    <citation type="submission" date="2018-07" db="EMBL/GenBank/DDBJ databases">
        <title>Genomic Encyclopedia of Type Strains, Phase III (KMG-III): the genomes of soil and plant-associated and newly described type strains.</title>
        <authorList>
            <person name="Whitman W."/>
        </authorList>
    </citation>
    <scope>NUCLEOTIDE SEQUENCE [LARGE SCALE GENOMIC DNA]</scope>
    <source>
        <strain evidence="1 2">CECT 7031</strain>
    </source>
</reference>
<comment type="caution">
    <text evidence="1">The sequence shown here is derived from an EMBL/GenBank/DDBJ whole genome shotgun (WGS) entry which is preliminary data.</text>
</comment>
<evidence type="ECO:0000313" key="2">
    <source>
        <dbReference type="Proteomes" id="UP000254912"/>
    </source>
</evidence>
<protein>
    <submittedName>
        <fullName evidence="1">Nucleoside deoxyribosyltransferase</fullName>
    </submittedName>
</protein>
<name>A0A288QWM3_9LACO</name>
<dbReference type="RefSeq" id="WP_070229866.1">
    <property type="nucleotide sequence ID" value="NZ_BJYO01000002.1"/>
</dbReference>
<dbReference type="GO" id="GO:0016740">
    <property type="term" value="F:transferase activity"/>
    <property type="evidence" value="ECO:0007669"/>
    <property type="project" value="UniProtKB-KW"/>
</dbReference>
<dbReference type="Pfam" id="PF05014">
    <property type="entry name" value="Nuc_deoxyrib_tr"/>
    <property type="match status" value="1"/>
</dbReference>
<accession>A0A288QWM3</accession>
<dbReference type="AlphaFoldDB" id="A0A288QWM3"/>
<dbReference type="Gene3D" id="3.40.50.450">
    <property type="match status" value="1"/>
</dbReference>
<keyword evidence="1" id="KW-0808">Transferase</keyword>
<gene>
    <name evidence="1" type="ORF">DFP99_0214</name>
</gene>
<dbReference type="EMBL" id="QRAS01000001">
    <property type="protein sequence ID" value="RDL11795.1"/>
    <property type="molecule type" value="Genomic_DNA"/>
</dbReference>
<keyword evidence="2" id="KW-1185">Reference proteome</keyword>
<dbReference type="KEGG" id="wso:WSWS_00584"/>
<evidence type="ECO:0000313" key="1">
    <source>
        <dbReference type="EMBL" id="RDL11795.1"/>
    </source>
</evidence>
<proteinExistence type="predicted"/>
<dbReference type="SUPFAM" id="SSF52309">
    <property type="entry name" value="N-(deoxy)ribosyltransferase-like"/>
    <property type="match status" value="1"/>
</dbReference>
<sequence>MSQRVYLAGPFFSDAQIERLDKVNALLTANETIGYIYEPRAHQNDEIVSKYPSMHEAMQSKEWQVATYRADVQAMHQADVIVAVFDFDVEGGNVRPDEGTIWEMGYAIAIGKPVVIVEFSQNDEPMNLMLAGSYTAYFWGTEDIKKLVNYNFIDLPYHGTEKEVF</sequence>
<dbReference type="InterPro" id="IPR007710">
    <property type="entry name" value="Nucleoside_deoxyribTrfase"/>
</dbReference>